<reference evidence="1 2" key="1">
    <citation type="journal article" date="2019" name="bioRxiv">
        <title>Bacteria contribute to plant secondary compound degradation in a generalist herbivore system.</title>
        <authorList>
            <person name="Francoeur C.B."/>
            <person name="Khadempour L."/>
            <person name="Moreira-Soto R.D."/>
            <person name="Gotting K."/>
            <person name="Book A.J."/>
            <person name="Pinto-Tomas A.A."/>
            <person name="Keefover-Ring K."/>
            <person name="Currie C.R."/>
        </authorList>
    </citation>
    <scope>NUCLEOTIDE SEQUENCE [LARGE SCALE GENOMIC DNA]</scope>
    <source>
        <strain evidence="1">Al-1710</strain>
    </source>
</reference>
<evidence type="ECO:0000313" key="2">
    <source>
        <dbReference type="Proteomes" id="UP001515780"/>
    </source>
</evidence>
<proteinExistence type="predicted"/>
<keyword evidence="2" id="KW-1185">Reference proteome</keyword>
<sequence length="115" mass="12998">MFNAIFSDICSQNDQLAARSELHGLRQFIHSFKYQMCSAGVDNEPAPVSIPNSDNQIIPIISAKFVIGLRTAGQDTDDRVAKKWPHWRFSEKAGTGFFNFTCFCMITARFKEVFA</sequence>
<dbReference type="EMBL" id="VWXC01000046">
    <property type="protein sequence ID" value="NIG22406.1"/>
    <property type="molecule type" value="Genomic_DNA"/>
</dbReference>
<comment type="caution">
    <text evidence="1">The sequence shown here is derived from an EMBL/GenBank/DDBJ whole genome shotgun (WGS) entry which is preliminary data.</text>
</comment>
<accession>A0ABX0S0T2</accession>
<organism evidence="1 2">
    <name type="scientific">Candidatus Pantoea communis</name>
    <dbReference type="NCBI Taxonomy" id="2608354"/>
    <lineage>
        <taxon>Bacteria</taxon>
        <taxon>Pseudomonadati</taxon>
        <taxon>Pseudomonadota</taxon>
        <taxon>Gammaproteobacteria</taxon>
        <taxon>Enterobacterales</taxon>
        <taxon>Erwiniaceae</taxon>
        <taxon>Pantoea</taxon>
    </lineage>
</organism>
<name>A0ABX0S0T2_9GAMM</name>
<dbReference type="Proteomes" id="UP001515780">
    <property type="component" value="Unassembled WGS sequence"/>
</dbReference>
<gene>
    <name evidence="1" type="ORF">F3J37_27610</name>
</gene>
<protein>
    <submittedName>
        <fullName evidence="1">Uncharacterized protein</fullName>
    </submittedName>
</protein>
<dbReference type="RefSeq" id="WP_034830560.1">
    <property type="nucleotide sequence ID" value="NZ_VWXC01000046.1"/>
</dbReference>
<evidence type="ECO:0000313" key="1">
    <source>
        <dbReference type="EMBL" id="NIG22406.1"/>
    </source>
</evidence>